<proteinExistence type="predicted"/>
<name>A0A915CJ06_PARUN</name>
<organism evidence="1 2">
    <name type="scientific">Parascaris univalens</name>
    <name type="common">Nematode worm</name>
    <dbReference type="NCBI Taxonomy" id="6257"/>
    <lineage>
        <taxon>Eukaryota</taxon>
        <taxon>Metazoa</taxon>
        <taxon>Ecdysozoa</taxon>
        <taxon>Nematoda</taxon>
        <taxon>Chromadorea</taxon>
        <taxon>Rhabditida</taxon>
        <taxon>Spirurina</taxon>
        <taxon>Ascaridomorpha</taxon>
        <taxon>Ascaridoidea</taxon>
        <taxon>Ascarididae</taxon>
        <taxon>Parascaris</taxon>
    </lineage>
</organism>
<dbReference type="WBParaSite" id="PgR195X_g002_t12">
    <property type="protein sequence ID" value="PgR195X_g002_t12"/>
    <property type="gene ID" value="PgR195X_g002"/>
</dbReference>
<accession>A0A915CJ06</accession>
<dbReference type="AlphaFoldDB" id="A0A915CJ06"/>
<reference evidence="2" key="1">
    <citation type="submission" date="2022-11" db="UniProtKB">
        <authorList>
            <consortium name="WormBaseParasite"/>
        </authorList>
    </citation>
    <scope>IDENTIFICATION</scope>
</reference>
<evidence type="ECO:0000313" key="2">
    <source>
        <dbReference type="WBParaSite" id="PgR195X_g002_t12"/>
    </source>
</evidence>
<sequence>GSVCQQRTLWWQHNVPWNRRSHAERDHSACTKHDEDQDHRSTREKVLCLDWRIHPRFPFYLPTDVDLETGIRRIRTIYRPSEMLLSKTSSYRYRLRWSKLGI</sequence>
<protein>
    <submittedName>
        <fullName evidence="2">Actin</fullName>
    </submittedName>
</protein>
<evidence type="ECO:0000313" key="1">
    <source>
        <dbReference type="Proteomes" id="UP000887569"/>
    </source>
</evidence>
<keyword evidence="1" id="KW-1185">Reference proteome</keyword>
<dbReference type="Proteomes" id="UP000887569">
    <property type="component" value="Unplaced"/>
</dbReference>